<proteinExistence type="predicted"/>
<evidence type="ECO:0000313" key="2">
    <source>
        <dbReference type="Proteomes" id="UP000499080"/>
    </source>
</evidence>
<dbReference type="EMBL" id="BGPR01007096">
    <property type="protein sequence ID" value="GBN24268.1"/>
    <property type="molecule type" value="Genomic_DNA"/>
</dbReference>
<accession>A0A4Y2MAY6</accession>
<dbReference type="AlphaFoldDB" id="A0A4Y2MAY6"/>
<protein>
    <submittedName>
        <fullName evidence="1">Uncharacterized protein</fullName>
    </submittedName>
</protein>
<comment type="caution">
    <text evidence="1">The sequence shown here is derived from an EMBL/GenBank/DDBJ whole genome shotgun (WGS) entry which is preliminary data.</text>
</comment>
<organism evidence="1 2">
    <name type="scientific">Araneus ventricosus</name>
    <name type="common">Orbweaver spider</name>
    <name type="synonym">Epeira ventricosa</name>
    <dbReference type="NCBI Taxonomy" id="182803"/>
    <lineage>
        <taxon>Eukaryota</taxon>
        <taxon>Metazoa</taxon>
        <taxon>Ecdysozoa</taxon>
        <taxon>Arthropoda</taxon>
        <taxon>Chelicerata</taxon>
        <taxon>Arachnida</taxon>
        <taxon>Araneae</taxon>
        <taxon>Araneomorphae</taxon>
        <taxon>Entelegynae</taxon>
        <taxon>Araneoidea</taxon>
        <taxon>Araneidae</taxon>
        <taxon>Araneus</taxon>
    </lineage>
</organism>
<reference evidence="1 2" key="1">
    <citation type="journal article" date="2019" name="Sci. Rep.">
        <title>Orb-weaving spider Araneus ventricosus genome elucidates the spidroin gene catalogue.</title>
        <authorList>
            <person name="Kono N."/>
            <person name="Nakamura H."/>
            <person name="Ohtoshi R."/>
            <person name="Moran D.A.P."/>
            <person name="Shinohara A."/>
            <person name="Yoshida Y."/>
            <person name="Fujiwara M."/>
            <person name="Mori M."/>
            <person name="Tomita M."/>
            <person name="Arakawa K."/>
        </authorList>
    </citation>
    <scope>NUCLEOTIDE SEQUENCE [LARGE SCALE GENOMIC DNA]</scope>
</reference>
<sequence>MPSLISSSYKLTANTRVTVSVPASQRMPVIPQVCFQLFLSYSSASSIPEEIVSQQNNNTFRYKPVYPSLFAQRGNFSQVFPIKSTIQLKYSHAICPKPGFSPPILIGKIQARHSLTFKKTLTLNKGRGAIFFPSLQLLVNRS</sequence>
<evidence type="ECO:0000313" key="1">
    <source>
        <dbReference type="EMBL" id="GBN24268.1"/>
    </source>
</evidence>
<dbReference type="Proteomes" id="UP000499080">
    <property type="component" value="Unassembled WGS sequence"/>
</dbReference>
<name>A0A4Y2MAY6_ARAVE</name>
<gene>
    <name evidence="1" type="ORF">AVEN_123460_1</name>
</gene>
<keyword evidence="2" id="KW-1185">Reference proteome</keyword>